<sequence length="147" mass="16830">MCATLGYSILLLALVYWGSVCVTTLFLSVRVSTELTTPTQINCKTPRTVQNTTYHLPLSRYHQPFHLHTKCHPNLPPQPPPSPNSHQSTSTHPPLSLLPTPPTLRILPPLLRHPQQYQKPLILQRHALLPRRVLVQQHPPIHRRRQI</sequence>
<keyword evidence="2" id="KW-1133">Transmembrane helix</keyword>
<feature type="transmembrane region" description="Helical" evidence="2">
    <location>
        <begin position="6"/>
        <end position="27"/>
    </location>
</feature>
<accession>A0A6A6V5L4</accession>
<name>A0A6A6V5L4_9PLEO</name>
<feature type="compositionally biased region" description="Low complexity" evidence="1">
    <location>
        <begin position="84"/>
        <end position="98"/>
    </location>
</feature>
<evidence type="ECO:0000256" key="1">
    <source>
        <dbReference type="SAM" id="MobiDB-lite"/>
    </source>
</evidence>
<dbReference type="AlphaFoldDB" id="A0A6A6V5L4"/>
<dbReference type="EMBL" id="MU006584">
    <property type="protein sequence ID" value="KAF2745196.1"/>
    <property type="molecule type" value="Genomic_DNA"/>
</dbReference>
<protein>
    <submittedName>
        <fullName evidence="3">Uncharacterized protein</fullName>
    </submittedName>
</protein>
<feature type="region of interest" description="Disordered" evidence="1">
    <location>
        <begin position="69"/>
        <end position="98"/>
    </location>
</feature>
<keyword evidence="2" id="KW-0472">Membrane</keyword>
<keyword evidence="4" id="KW-1185">Reference proteome</keyword>
<evidence type="ECO:0000313" key="3">
    <source>
        <dbReference type="EMBL" id="KAF2745196.1"/>
    </source>
</evidence>
<reference evidence="3" key="1">
    <citation type="journal article" date="2020" name="Stud. Mycol.">
        <title>101 Dothideomycetes genomes: a test case for predicting lifestyles and emergence of pathogens.</title>
        <authorList>
            <person name="Haridas S."/>
            <person name="Albert R."/>
            <person name="Binder M."/>
            <person name="Bloem J."/>
            <person name="Labutti K."/>
            <person name="Salamov A."/>
            <person name="Andreopoulos B."/>
            <person name="Baker S."/>
            <person name="Barry K."/>
            <person name="Bills G."/>
            <person name="Bluhm B."/>
            <person name="Cannon C."/>
            <person name="Castanera R."/>
            <person name="Culley D."/>
            <person name="Daum C."/>
            <person name="Ezra D."/>
            <person name="Gonzalez J."/>
            <person name="Henrissat B."/>
            <person name="Kuo A."/>
            <person name="Liang C."/>
            <person name="Lipzen A."/>
            <person name="Lutzoni F."/>
            <person name="Magnuson J."/>
            <person name="Mondo S."/>
            <person name="Nolan M."/>
            <person name="Ohm R."/>
            <person name="Pangilinan J."/>
            <person name="Park H.-J."/>
            <person name="Ramirez L."/>
            <person name="Alfaro M."/>
            <person name="Sun H."/>
            <person name="Tritt A."/>
            <person name="Yoshinaga Y."/>
            <person name="Zwiers L.-H."/>
            <person name="Turgeon B."/>
            <person name="Goodwin S."/>
            <person name="Spatafora J."/>
            <person name="Crous P."/>
            <person name="Grigoriev I."/>
        </authorList>
    </citation>
    <scope>NUCLEOTIDE SEQUENCE</scope>
    <source>
        <strain evidence="3">CBS 119925</strain>
    </source>
</reference>
<gene>
    <name evidence="3" type="ORF">M011DRAFT_151509</name>
</gene>
<evidence type="ECO:0000313" key="4">
    <source>
        <dbReference type="Proteomes" id="UP000799440"/>
    </source>
</evidence>
<keyword evidence="2" id="KW-0812">Transmembrane</keyword>
<evidence type="ECO:0000256" key="2">
    <source>
        <dbReference type="SAM" id="Phobius"/>
    </source>
</evidence>
<organism evidence="3 4">
    <name type="scientific">Sporormia fimetaria CBS 119925</name>
    <dbReference type="NCBI Taxonomy" id="1340428"/>
    <lineage>
        <taxon>Eukaryota</taxon>
        <taxon>Fungi</taxon>
        <taxon>Dikarya</taxon>
        <taxon>Ascomycota</taxon>
        <taxon>Pezizomycotina</taxon>
        <taxon>Dothideomycetes</taxon>
        <taxon>Pleosporomycetidae</taxon>
        <taxon>Pleosporales</taxon>
        <taxon>Sporormiaceae</taxon>
        <taxon>Sporormia</taxon>
    </lineage>
</organism>
<proteinExistence type="predicted"/>
<feature type="compositionally biased region" description="Pro residues" evidence="1">
    <location>
        <begin position="74"/>
        <end position="83"/>
    </location>
</feature>
<dbReference type="Proteomes" id="UP000799440">
    <property type="component" value="Unassembled WGS sequence"/>
</dbReference>